<evidence type="ECO:0000313" key="2">
    <source>
        <dbReference type="Proteomes" id="UP001056681"/>
    </source>
</evidence>
<organism evidence="1 2">
    <name type="scientific">Luteibacter flocculans</name>
    <dbReference type="NCBI Taxonomy" id="2780091"/>
    <lineage>
        <taxon>Bacteria</taxon>
        <taxon>Pseudomonadati</taxon>
        <taxon>Pseudomonadota</taxon>
        <taxon>Gammaproteobacteria</taxon>
        <taxon>Lysobacterales</taxon>
        <taxon>Rhodanobacteraceae</taxon>
        <taxon>Luteibacter</taxon>
    </lineage>
</organism>
<dbReference type="RefSeq" id="WP_250340654.1">
    <property type="nucleotide sequence ID" value="NZ_CP063231.1"/>
</dbReference>
<proteinExistence type="predicted"/>
<dbReference type="Proteomes" id="UP001056681">
    <property type="component" value="Chromosome"/>
</dbReference>
<protein>
    <submittedName>
        <fullName evidence="1">Uncharacterized protein</fullName>
    </submittedName>
</protein>
<name>A0ABY4T7M1_9GAMM</name>
<dbReference type="EMBL" id="CP063231">
    <property type="protein sequence ID" value="URL60199.1"/>
    <property type="molecule type" value="Genomic_DNA"/>
</dbReference>
<sequence>MHWIDPDHLPITRGKIARLLLNPHGHLDGVLLKDGTEVHIPPHLSGKLLPRMKIGDSIVVRGVRVRGKPLIVAVAVEPAHGAAVVDNGPQAEKTVERHTPTKAERWGYSGVIEYLVHGPKGDVHGVILDDGVHLRFPPHAAKRFANVLKVGREIEVEGTWHESPHGVVIHADHLARAGRPLEAVE</sequence>
<evidence type="ECO:0000313" key="1">
    <source>
        <dbReference type="EMBL" id="URL60199.1"/>
    </source>
</evidence>
<reference evidence="1" key="1">
    <citation type="submission" date="2020-10" db="EMBL/GenBank/DDBJ databases">
        <title>Whole-genome sequence of Luteibacter sp. EIF3.</title>
        <authorList>
            <person name="Friedrich I."/>
            <person name="Hertel R."/>
            <person name="Daniel R."/>
        </authorList>
    </citation>
    <scope>NUCLEOTIDE SEQUENCE</scope>
    <source>
        <strain evidence="1">EIF3</strain>
    </source>
</reference>
<accession>A0ABY4T7M1</accession>
<keyword evidence="2" id="KW-1185">Reference proteome</keyword>
<gene>
    <name evidence="1" type="ORF">IM816_09040</name>
</gene>